<protein>
    <submittedName>
        <fullName evidence="2">Uncharacterized protein</fullName>
    </submittedName>
</protein>
<organism evidence="2">
    <name type="scientific">marine sediment metagenome</name>
    <dbReference type="NCBI Taxonomy" id="412755"/>
    <lineage>
        <taxon>unclassified sequences</taxon>
        <taxon>metagenomes</taxon>
        <taxon>ecological metagenomes</taxon>
    </lineage>
</organism>
<accession>X0V2G1</accession>
<evidence type="ECO:0000313" key="2">
    <source>
        <dbReference type="EMBL" id="GAG12294.1"/>
    </source>
</evidence>
<evidence type="ECO:0000256" key="1">
    <source>
        <dbReference type="SAM" id="MobiDB-lite"/>
    </source>
</evidence>
<sequence length="58" mass="6853">MTPVQPREPADDARLSDSRATAAGLQFRTRRRVRSVSDVRYPGFDRVWPPRRNLRRCR</sequence>
<proteinExistence type="predicted"/>
<reference evidence="2" key="1">
    <citation type="journal article" date="2014" name="Front. Microbiol.">
        <title>High frequency of phylogenetically diverse reductive dehalogenase-homologous genes in deep subseafloor sedimentary metagenomes.</title>
        <authorList>
            <person name="Kawai M."/>
            <person name="Futagami T."/>
            <person name="Toyoda A."/>
            <person name="Takaki Y."/>
            <person name="Nishi S."/>
            <person name="Hori S."/>
            <person name="Arai W."/>
            <person name="Tsubouchi T."/>
            <person name="Morono Y."/>
            <person name="Uchiyama I."/>
            <person name="Ito T."/>
            <person name="Fujiyama A."/>
            <person name="Inagaki F."/>
            <person name="Takami H."/>
        </authorList>
    </citation>
    <scope>NUCLEOTIDE SEQUENCE</scope>
    <source>
        <strain evidence="2">Expedition CK06-06</strain>
    </source>
</reference>
<dbReference type="AlphaFoldDB" id="X0V2G1"/>
<comment type="caution">
    <text evidence="2">The sequence shown here is derived from an EMBL/GenBank/DDBJ whole genome shotgun (WGS) entry which is preliminary data.</text>
</comment>
<feature type="compositionally biased region" description="Basic and acidic residues" evidence="1">
    <location>
        <begin position="8"/>
        <end position="17"/>
    </location>
</feature>
<feature type="region of interest" description="Disordered" evidence="1">
    <location>
        <begin position="1"/>
        <end position="21"/>
    </location>
</feature>
<name>X0V2G1_9ZZZZ</name>
<dbReference type="EMBL" id="BARS01026156">
    <property type="protein sequence ID" value="GAG12294.1"/>
    <property type="molecule type" value="Genomic_DNA"/>
</dbReference>
<gene>
    <name evidence="2" type="ORF">S01H1_41252</name>
</gene>
<feature type="non-terminal residue" evidence="2">
    <location>
        <position position="58"/>
    </location>
</feature>